<dbReference type="InterPro" id="IPR006311">
    <property type="entry name" value="TAT_signal"/>
</dbReference>
<keyword evidence="5" id="KW-1185">Reference proteome</keyword>
<name>A0ABY2XBC7_9RHOB</name>
<accession>A0ABY2XBC7</accession>
<dbReference type="CDD" id="cd13604">
    <property type="entry name" value="PBP2_TRAP_ketoacid_lactate_like"/>
    <property type="match status" value="1"/>
</dbReference>
<sequence length="416" mass="46429">MQAQISVASLHILNNMNRRLFGKRWDGLCQRAQKACQRGITSAAWPHREENMSFNRRQFFKSGAIGAGSLALAAPAIAQNRRELSMVMAWPHNFPGLASIAYNFSKFVEELTDGSITIKVNAAGELVGAFEVFDAVGQGTADCYHASPMFLAGKWQPATFFGLVPFGLNANEHCAWMYFGGGEELQEKPYRELFNLKAMTCGHTGTQMAGWFNQEINSLEDFKGIKMRSSGIAGEVMRRVGASAVMIPPQEIFTSLQSGAIDATELCCAWLDSANGFHQYTKYYYAPGWQEVNSAGEIGINADVWDSFTDHERLIMRHAVQSANSINIGEWPYYNAKAMDTLRNEHDVDVRLYPDDVLEALAKTSAEVIAELGDTDDYAREIYASWKDYRDTALRYSALVDYPMYRARKIAFDIGA</sequence>
<gene>
    <name evidence="4" type="ORF">FGK64_13195</name>
</gene>
<dbReference type="PANTHER" id="PTHR33376">
    <property type="match status" value="1"/>
</dbReference>
<dbReference type="PROSITE" id="PS51318">
    <property type="entry name" value="TAT"/>
    <property type="match status" value="1"/>
</dbReference>
<keyword evidence="2" id="KW-0732">Signal</keyword>
<reference evidence="4 5" key="1">
    <citation type="submission" date="2019-05" db="EMBL/GenBank/DDBJ databases">
        <title>Marivita sp. nov. isolated from sea sediment.</title>
        <authorList>
            <person name="Kim W."/>
        </authorList>
    </citation>
    <scope>NUCLEOTIDE SEQUENCE [LARGE SCALE GENOMIC DNA]</scope>
    <source>
        <strain evidence="4 5">CAU 1492</strain>
    </source>
</reference>
<evidence type="ECO:0000256" key="3">
    <source>
        <dbReference type="ARBA" id="ARBA00022764"/>
    </source>
</evidence>
<evidence type="ECO:0000256" key="2">
    <source>
        <dbReference type="ARBA" id="ARBA00022729"/>
    </source>
</evidence>
<dbReference type="NCBIfam" id="NF037995">
    <property type="entry name" value="TRAP_S1"/>
    <property type="match status" value="1"/>
</dbReference>
<evidence type="ECO:0000313" key="5">
    <source>
        <dbReference type="Proteomes" id="UP001191082"/>
    </source>
</evidence>
<keyword evidence="3" id="KW-0574">Periplasm</keyword>
<comment type="caution">
    <text evidence="4">The sequence shown here is derived from an EMBL/GenBank/DDBJ whole genome shotgun (WGS) entry which is preliminary data.</text>
</comment>
<proteinExistence type="predicted"/>
<dbReference type="PANTHER" id="PTHR33376:SF5">
    <property type="entry name" value="EXTRACYTOPLASMIC SOLUTE RECEPTOR PROTEIN"/>
    <property type="match status" value="1"/>
</dbReference>
<evidence type="ECO:0000256" key="1">
    <source>
        <dbReference type="ARBA" id="ARBA00004418"/>
    </source>
</evidence>
<dbReference type="InterPro" id="IPR038404">
    <property type="entry name" value="TRAP_DctP_sf"/>
</dbReference>
<comment type="subcellular location">
    <subcellularLocation>
        <location evidence="1">Periplasm</location>
    </subcellularLocation>
</comment>
<dbReference type="Pfam" id="PF03480">
    <property type="entry name" value="DctP"/>
    <property type="match status" value="1"/>
</dbReference>
<dbReference type="InterPro" id="IPR018389">
    <property type="entry name" value="DctP_fam"/>
</dbReference>
<dbReference type="Gene3D" id="3.40.190.170">
    <property type="entry name" value="Bacterial extracellular solute-binding protein, family 7"/>
    <property type="match status" value="1"/>
</dbReference>
<dbReference type="Gene3D" id="3.40.190.10">
    <property type="entry name" value="Periplasmic binding protein-like II"/>
    <property type="match status" value="1"/>
</dbReference>
<organism evidence="4 5">
    <name type="scientific">Arenibacterium halophilum</name>
    <dbReference type="NCBI Taxonomy" id="2583821"/>
    <lineage>
        <taxon>Bacteria</taxon>
        <taxon>Pseudomonadati</taxon>
        <taxon>Pseudomonadota</taxon>
        <taxon>Alphaproteobacteria</taxon>
        <taxon>Rhodobacterales</taxon>
        <taxon>Paracoccaceae</taxon>
        <taxon>Arenibacterium</taxon>
    </lineage>
</organism>
<evidence type="ECO:0000313" key="4">
    <source>
        <dbReference type="EMBL" id="TMV13678.1"/>
    </source>
</evidence>
<dbReference type="Proteomes" id="UP001191082">
    <property type="component" value="Unassembled WGS sequence"/>
</dbReference>
<protein>
    <submittedName>
        <fullName evidence="4">TRAP transporter substrate-binding protein</fullName>
    </submittedName>
</protein>
<dbReference type="EMBL" id="VCPC01000002">
    <property type="protein sequence ID" value="TMV13678.1"/>
    <property type="molecule type" value="Genomic_DNA"/>
</dbReference>